<dbReference type="EMBL" id="LGRX02016926">
    <property type="protein sequence ID" value="KAK3261401.1"/>
    <property type="molecule type" value="Genomic_DNA"/>
</dbReference>
<feature type="region of interest" description="Disordered" evidence="1">
    <location>
        <begin position="1"/>
        <end position="220"/>
    </location>
</feature>
<keyword evidence="3" id="KW-1185">Reference proteome</keyword>
<evidence type="ECO:0000256" key="1">
    <source>
        <dbReference type="SAM" id="MobiDB-lite"/>
    </source>
</evidence>
<evidence type="ECO:0000313" key="2">
    <source>
        <dbReference type="EMBL" id="KAK3261401.1"/>
    </source>
</evidence>
<reference evidence="2 3" key="1">
    <citation type="journal article" date="2015" name="Genome Biol. Evol.">
        <title>Comparative Genomics of a Bacterivorous Green Alga Reveals Evolutionary Causalities and Consequences of Phago-Mixotrophic Mode of Nutrition.</title>
        <authorList>
            <person name="Burns J.A."/>
            <person name="Paasch A."/>
            <person name="Narechania A."/>
            <person name="Kim E."/>
        </authorList>
    </citation>
    <scope>NUCLEOTIDE SEQUENCE [LARGE SCALE GENOMIC DNA]</scope>
    <source>
        <strain evidence="2 3">PLY_AMNH</strain>
    </source>
</reference>
<gene>
    <name evidence="2" type="ORF">CYMTET_29687</name>
</gene>
<dbReference type="Proteomes" id="UP001190700">
    <property type="component" value="Unassembled WGS sequence"/>
</dbReference>
<name>A0AAE0FKB5_9CHLO</name>
<dbReference type="AlphaFoldDB" id="A0AAE0FKB5"/>
<comment type="caution">
    <text evidence="2">The sequence shown here is derived from an EMBL/GenBank/DDBJ whole genome shotgun (WGS) entry which is preliminary data.</text>
</comment>
<evidence type="ECO:0000313" key="3">
    <source>
        <dbReference type="Proteomes" id="UP001190700"/>
    </source>
</evidence>
<accession>A0AAE0FKB5</accession>
<sequence>MDPGVLRIRPLDCSPKGAWQWGPSTPPGALPMFSATANGVAGADSGRSPRANPSPVLTRGTMRKGAAEGFRPLAERSESDPELADPGPRRALASSVRALGDSRSWRTDSLRLAGSDSDSEPVDSAPRRAPVSCVRALGDSRSWRTVNPCPGTNADAVPYPCPSSHATSPGGEVAGDPSRRPGGGLKGLASDSAPGVPYWLTRARRTPSPPSPDRQSRPSD</sequence>
<organism evidence="2 3">
    <name type="scientific">Cymbomonas tetramitiformis</name>
    <dbReference type="NCBI Taxonomy" id="36881"/>
    <lineage>
        <taxon>Eukaryota</taxon>
        <taxon>Viridiplantae</taxon>
        <taxon>Chlorophyta</taxon>
        <taxon>Pyramimonadophyceae</taxon>
        <taxon>Pyramimonadales</taxon>
        <taxon>Pyramimonadaceae</taxon>
        <taxon>Cymbomonas</taxon>
    </lineage>
</organism>
<protein>
    <submittedName>
        <fullName evidence="2">Uncharacterized protein</fullName>
    </submittedName>
</protein>
<proteinExistence type="predicted"/>